<dbReference type="EMBL" id="BDSA01000001">
    <property type="protein sequence ID" value="GBE59910.1"/>
    <property type="molecule type" value="Genomic_DNA"/>
</dbReference>
<gene>
    <name evidence="1" type="ORF">BOVATA_014030</name>
</gene>
<organism evidence="1 2">
    <name type="scientific">Babesia ovata</name>
    <dbReference type="NCBI Taxonomy" id="189622"/>
    <lineage>
        <taxon>Eukaryota</taxon>
        <taxon>Sar</taxon>
        <taxon>Alveolata</taxon>
        <taxon>Apicomplexa</taxon>
        <taxon>Aconoidasida</taxon>
        <taxon>Piroplasmida</taxon>
        <taxon>Babesiidae</taxon>
        <taxon>Babesia</taxon>
    </lineage>
</organism>
<dbReference type="AlphaFoldDB" id="A0A2H6KA95"/>
<keyword evidence="2" id="KW-1185">Reference proteome</keyword>
<dbReference type="OrthoDB" id="341976at2759"/>
<proteinExistence type="predicted"/>
<evidence type="ECO:0000313" key="2">
    <source>
        <dbReference type="Proteomes" id="UP000236319"/>
    </source>
</evidence>
<dbReference type="GeneID" id="39873680"/>
<protein>
    <submittedName>
        <fullName evidence="1">Uncharacterized protein</fullName>
    </submittedName>
</protein>
<evidence type="ECO:0000313" key="1">
    <source>
        <dbReference type="EMBL" id="GBE59910.1"/>
    </source>
</evidence>
<accession>A0A2H6KA95</accession>
<sequence length="146" mass="16561">MEAEPSVSQPNIEIPDGTNCLICYEDLILSNAVAYKATEDADWALSTFCIDCIKQLLATQYERYITSLRTTNCAKEQRALLERGPPVNISDHLGFPLAEKREVYALFDMGQQVPLSAKLEGSVTGEERERLWEELSQFRFKGDHEE</sequence>
<reference evidence="1 2" key="1">
    <citation type="journal article" date="2017" name="BMC Genomics">
        <title>Whole-genome assembly of Babesia ovata and comparative genomics between closely related pathogens.</title>
        <authorList>
            <person name="Yamagishi J."/>
            <person name="Asada M."/>
            <person name="Hakimi H."/>
            <person name="Tanaka T.Q."/>
            <person name="Sugimoto C."/>
            <person name="Kawazu S."/>
        </authorList>
    </citation>
    <scope>NUCLEOTIDE SEQUENCE [LARGE SCALE GENOMIC DNA]</scope>
    <source>
        <strain evidence="1 2">Miyake</strain>
    </source>
</reference>
<name>A0A2H6KA95_9APIC</name>
<dbReference type="RefSeq" id="XP_028866153.1">
    <property type="nucleotide sequence ID" value="XM_029010320.1"/>
</dbReference>
<dbReference type="Proteomes" id="UP000236319">
    <property type="component" value="Unassembled WGS sequence"/>
</dbReference>
<comment type="caution">
    <text evidence="1">The sequence shown here is derived from an EMBL/GenBank/DDBJ whole genome shotgun (WGS) entry which is preliminary data.</text>
</comment>
<dbReference type="VEuPathDB" id="PiroplasmaDB:BOVATA_014030"/>